<sequence length="142" mass="16456">MIRNATIDDVQAIIQIDQLTLASHWTEKQYLDELSNTNSVVDVIETNHSVIGFYSLRLIGDTCDILQIAIHPDYQSQGYGKKLMNHLCSVSTNYKVKEIFLEVEENNTNALQFYLKFNFEMISIRQNYYGTNRNAIVMRKVL</sequence>
<keyword evidence="1 5" id="KW-0808">Transferase</keyword>
<dbReference type="InterPro" id="IPR051556">
    <property type="entry name" value="N-term/lysine_N-AcTrnsfr"/>
</dbReference>
<dbReference type="PANTHER" id="PTHR42919">
    <property type="entry name" value="N-ALPHA-ACETYLTRANSFERASE"/>
    <property type="match status" value="1"/>
</dbReference>
<name>A0A3Q8S7F2_9FIRM</name>
<dbReference type="PANTHER" id="PTHR42919:SF8">
    <property type="entry name" value="N-ALPHA-ACETYLTRANSFERASE 50"/>
    <property type="match status" value="1"/>
</dbReference>
<comment type="catalytic activity">
    <reaction evidence="3">
        <text>N-terminal L-alanyl-[ribosomal protein bS18] + acetyl-CoA = N-terminal N(alpha)-acetyl-L-alanyl-[ribosomal protein bS18] + CoA + H(+)</text>
        <dbReference type="Rhea" id="RHEA:43756"/>
        <dbReference type="Rhea" id="RHEA-COMP:10676"/>
        <dbReference type="Rhea" id="RHEA-COMP:10677"/>
        <dbReference type="ChEBI" id="CHEBI:15378"/>
        <dbReference type="ChEBI" id="CHEBI:57287"/>
        <dbReference type="ChEBI" id="CHEBI:57288"/>
        <dbReference type="ChEBI" id="CHEBI:64718"/>
        <dbReference type="ChEBI" id="CHEBI:83683"/>
        <dbReference type="EC" id="2.3.1.266"/>
    </reaction>
</comment>
<dbReference type="AlphaFoldDB" id="A0A3Q8S7F2"/>
<protein>
    <recommendedName>
        <fullName evidence="3">[Ribosomal protein bS18]-alanine N-acetyltransferase</fullName>
        <ecNumber evidence="3">2.3.1.266</ecNumber>
    </recommendedName>
</protein>
<keyword evidence="6" id="KW-1185">Reference proteome</keyword>
<dbReference type="SUPFAM" id="SSF55729">
    <property type="entry name" value="Acyl-CoA N-acyltransferases (Nat)"/>
    <property type="match status" value="1"/>
</dbReference>
<dbReference type="InterPro" id="IPR006464">
    <property type="entry name" value="AcTrfase_RimI/Ard1"/>
</dbReference>
<keyword evidence="2" id="KW-0012">Acyltransferase</keyword>
<evidence type="ECO:0000313" key="6">
    <source>
        <dbReference type="Proteomes" id="UP000278804"/>
    </source>
</evidence>
<dbReference type="InterPro" id="IPR000182">
    <property type="entry name" value="GNAT_dom"/>
</dbReference>
<dbReference type="NCBIfam" id="TIGR01575">
    <property type="entry name" value="rimI"/>
    <property type="match status" value="1"/>
</dbReference>
<evidence type="ECO:0000256" key="1">
    <source>
        <dbReference type="ARBA" id="ARBA00022679"/>
    </source>
</evidence>
<gene>
    <name evidence="5" type="primary">rimI</name>
    <name evidence="5" type="ORF">EEI45_04880</name>
</gene>
<dbReference type="EMBL" id="CP034234">
    <property type="protein sequence ID" value="AZK44167.1"/>
    <property type="molecule type" value="Genomic_DNA"/>
</dbReference>
<proteinExistence type="inferred from homology"/>
<keyword evidence="3" id="KW-0963">Cytoplasm</keyword>
<dbReference type="Proteomes" id="UP000278804">
    <property type="component" value="Chromosome"/>
</dbReference>
<dbReference type="GO" id="GO:0005737">
    <property type="term" value="C:cytoplasm"/>
    <property type="evidence" value="ECO:0007669"/>
    <property type="project" value="UniProtKB-SubCell"/>
</dbReference>
<dbReference type="GO" id="GO:0008999">
    <property type="term" value="F:protein-N-terminal-alanine acetyltransferase activity"/>
    <property type="evidence" value="ECO:0007669"/>
    <property type="project" value="UniProtKB-EC"/>
</dbReference>
<dbReference type="InterPro" id="IPR016181">
    <property type="entry name" value="Acyl_CoA_acyltransferase"/>
</dbReference>
<comment type="similarity">
    <text evidence="3">Belongs to the acetyltransferase family. RimI subfamily.</text>
</comment>
<dbReference type="PROSITE" id="PS51186">
    <property type="entry name" value="GNAT"/>
    <property type="match status" value="1"/>
</dbReference>
<dbReference type="CDD" id="cd04301">
    <property type="entry name" value="NAT_SF"/>
    <property type="match status" value="1"/>
</dbReference>
<accession>A0A3Q8S7F2</accession>
<comment type="subcellular location">
    <subcellularLocation>
        <location evidence="3">Cytoplasm</location>
    </subcellularLocation>
</comment>
<dbReference type="KEGG" id="eri:EEI45_04880"/>
<dbReference type="RefSeq" id="WP_125164348.1">
    <property type="nucleotide sequence ID" value="NZ_CP034234.1"/>
</dbReference>
<dbReference type="Gene3D" id="3.40.630.30">
    <property type="match status" value="1"/>
</dbReference>
<evidence type="ECO:0000256" key="2">
    <source>
        <dbReference type="ARBA" id="ARBA00023315"/>
    </source>
</evidence>
<reference evidence="5 6" key="1">
    <citation type="journal article" date="2020" name="Int. J. Syst. Evol. Microbiol.">
        <title>Description of Erysipelothrix piscisicarius sp. nov., an emergent fish pathogen, and assessment of virulence using a tiger barb (Puntigrus tetrazona) infection model.</title>
        <authorList>
            <person name="Pomaranski E.K."/>
            <person name="Griffin M.J."/>
            <person name="Camus A.C."/>
            <person name="Armwood A.R."/>
            <person name="Shelley J."/>
            <person name="Waldbieser G.C."/>
            <person name="LaFrentz B.R."/>
            <person name="Garcia J.C."/>
            <person name="Yanong R."/>
            <person name="Soto E."/>
        </authorList>
    </citation>
    <scope>NUCLEOTIDE SEQUENCE [LARGE SCALE GENOMIC DNA]</scope>
    <source>
        <strain evidence="5 6">15TAL0474</strain>
    </source>
</reference>
<evidence type="ECO:0000259" key="4">
    <source>
        <dbReference type="PROSITE" id="PS51186"/>
    </source>
</evidence>
<organism evidence="5 6">
    <name type="scientific">Erysipelothrix piscisicarius</name>
    <dbReference type="NCBI Taxonomy" id="2485784"/>
    <lineage>
        <taxon>Bacteria</taxon>
        <taxon>Bacillati</taxon>
        <taxon>Bacillota</taxon>
        <taxon>Erysipelotrichia</taxon>
        <taxon>Erysipelotrichales</taxon>
        <taxon>Erysipelotrichaceae</taxon>
        <taxon>Erysipelothrix</taxon>
    </lineage>
</organism>
<evidence type="ECO:0000256" key="3">
    <source>
        <dbReference type="RuleBase" id="RU363094"/>
    </source>
</evidence>
<feature type="domain" description="N-acetyltransferase" evidence="4">
    <location>
        <begin position="1"/>
        <end position="142"/>
    </location>
</feature>
<dbReference type="EC" id="2.3.1.266" evidence="3"/>
<dbReference type="Pfam" id="PF00583">
    <property type="entry name" value="Acetyltransf_1"/>
    <property type="match status" value="1"/>
</dbReference>
<comment type="function">
    <text evidence="3">Acetylates the N-terminal alanine of ribosomal protein bS18.</text>
</comment>
<evidence type="ECO:0000313" key="5">
    <source>
        <dbReference type="EMBL" id="AZK44167.1"/>
    </source>
</evidence>